<dbReference type="Proteomes" id="UP000823907">
    <property type="component" value="Unassembled WGS sequence"/>
</dbReference>
<evidence type="ECO:0000259" key="2">
    <source>
        <dbReference type="PROSITE" id="PS50075"/>
    </source>
</evidence>
<protein>
    <recommendedName>
        <fullName evidence="2">Carrier domain-containing protein</fullName>
    </recommendedName>
</protein>
<dbReference type="PROSITE" id="PS50075">
    <property type="entry name" value="CARRIER"/>
    <property type="match status" value="1"/>
</dbReference>
<organism evidence="3 4">
    <name type="scientific">Candidatus Corynebacterium intestinavium</name>
    <dbReference type="NCBI Taxonomy" id="2838531"/>
    <lineage>
        <taxon>Bacteria</taxon>
        <taxon>Bacillati</taxon>
        <taxon>Actinomycetota</taxon>
        <taxon>Actinomycetes</taxon>
        <taxon>Mycobacteriales</taxon>
        <taxon>Corynebacteriaceae</taxon>
        <taxon>Corynebacterium</taxon>
    </lineage>
</organism>
<dbReference type="InterPro" id="IPR036736">
    <property type="entry name" value="ACP-like_sf"/>
</dbReference>
<reference evidence="3" key="1">
    <citation type="journal article" date="2021" name="PeerJ">
        <title>Extensive microbial diversity within the chicken gut microbiome revealed by metagenomics and culture.</title>
        <authorList>
            <person name="Gilroy R."/>
            <person name="Ravi A."/>
            <person name="Getino M."/>
            <person name="Pursley I."/>
            <person name="Horton D.L."/>
            <person name="Alikhan N.F."/>
            <person name="Baker D."/>
            <person name="Gharbi K."/>
            <person name="Hall N."/>
            <person name="Watson M."/>
            <person name="Adriaenssens E.M."/>
            <person name="Foster-Nyarko E."/>
            <person name="Jarju S."/>
            <person name="Secka A."/>
            <person name="Antonio M."/>
            <person name="Oren A."/>
            <person name="Chaudhuri R.R."/>
            <person name="La Ragione R."/>
            <person name="Hildebrand F."/>
            <person name="Pallen M.J."/>
        </authorList>
    </citation>
    <scope>NUCLEOTIDE SEQUENCE</scope>
    <source>
        <strain evidence="3">5925</strain>
    </source>
</reference>
<reference evidence="3" key="2">
    <citation type="submission" date="2021-04" db="EMBL/GenBank/DDBJ databases">
        <authorList>
            <person name="Gilroy R."/>
        </authorList>
    </citation>
    <scope>NUCLEOTIDE SEQUENCE</scope>
    <source>
        <strain evidence="3">5925</strain>
    </source>
</reference>
<feature type="domain" description="Carrier" evidence="2">
    <location>
        <begin position="55"/>
        <end position="133"/>
    </location>
</feature>
<sequence>MPENSSATPQSGLSEDAKAKLAAALGGSVGAAGEEPAAKAAGSTAKVKAAKAPAEEEAGVAAGLARIIEAASGLPLEEITPNARIEEDLAIDSLSRIDIITQAEDKFGVRIDEVDLQASMTVAEFTELIEARQAGN</sequence>
<dbReference type="Pfam" id="PF00550">
    <property type="entry name" value="PP-binding"/>
    <property type="match status" value="1"/>
</dbReference>
<accession>A0A9D2ZQ49</accession>
<dbReference type="AlphaFoldDB" id="A0A9D2ZQ49"/>
<dbReference type="InterPro" id="IPR009081">
    <property type="entry name" value="PP-bd_ACP"/>
</dbReference>
<evidence type="ECO:0000313" key="4">
    <source>
        <dbReference type="Proteomes" id="UP000823907"/>
    </source>
</evidence>
<gene>
    <name evidence="3" type="ORF">H9907_01360</name>
</gene>
<comment type="caution">
    <text evidence="3">The sequence shown here is derived from an EMBL/GenBank/DDBJ whole genome shotgun (WGS) entry which is preliminary data.</text>
</comment>
<evidence type="ECO:0000256" key="1">
    <source>
        <dbReference type="SAM" id="MobiDB-lite"/>
    </source>
</evidence>
<name>A0A9D2ZQ49_9CORY</name>
<dbReference type="EMBL" id="DWUR01000019">
    <property type="protein sequence ID" value="HJD48770.1"/>
    <property type="molecule type" value="Genomic_DNA"/>
</dbReference>
<proteinExistence type="predicted"/>
<dbReference type="Gene3D" id="1.10.1200.10">
    <property type="entry name" value="ACP-like"/>
    <property type="match status" value="1"/>
</dbReference>
<dbReference type="SUPFAM" id="SSF47336">
    <property type="entry name" value="ACP-like"/>
    <property type="match status" value="1"/>
</dbReference>
<feature type="region of interest" description="Disordered" evidence="1">
    <location>
        <begin position="32"/>
        <end position="51"/>
    </location>
</feature>
<evidence type="ECO:0000313" key="3">
    <source>
        <dbReference type="EMBL" id="HJD48770.1"/>
    </source>
</evidence>